<evidence type="ECO:0000313" key="1">
    <source>
        <dbReference type="EMBL" id="KAL2058829.1"/>
    </source>
</evidence>
<dbReference type="Gene3D" id="3.30.710.10">
    <property type="entry name" value="Potassium Channel Kv1.1, Chain A"/>
    <property type="match status" value="1"/>
</dbReference>
<protein>
    <recommendedName>
        <fullName evidence="3">BTB domain-containing protein</fullName>
    </recommendedName>
</protein>
<dbReference type="EMBL" id="JBHFEH010000001">
    <property type="protein sequence ID" value="KAL2058829.1"/>
    <property type="molecule type" value="Genomic_DNA"/>
</dbReference>
<proteinExistence type="predicted"/>
<reference evidence="1 2" key="1">
    <citation type="submission" date="2024-09" db="EMBL/GenBank/DDBJ databases">
        <title>Rethinking Asexuality: The Enigmatic Case of Functional Sexual Genes in Lepraria (Stereocaulaceae).</title>
        <authorList>
            <person name="Doellman M."/>
            <person name="Sun Y."/>
            <person name="Barcenas-Pena A."/>
            <person name="Lumbsch H.T."/>
            <person name="Grewe F."/>
        </authorList>
    </citation>
    <scope>NUCLEOTIDE SEQUENCE [LARGE SCALE GENOMIC DNA]</scope>
    <source>
        <strain evidence="1 2">Grewe 0041</strain>
    </source>
</reference>
<sequence length="312" mass="34913">MRDELRMSQISVIDRQGDLYMVLDSGRLLVSRKALCLSSSVFLAMLGEESQFSESKAKIISGDGIQEITFRDDDFSAMQLVTNVIHLQNDKVPLNVSFQQLHQIAILCDKYDLKRCLGYWPEKWAAPWLDSYSKAGYEALLFISTTFRFPSTFKNTTKHLIRNAIVSKSVLSINGIEFGEGVSSKIMNQIIATRDKAIFAVRDLCWQEQCKLRSSNKKRVCSRWQAQACDAVNLGCLSQQFPELRNPRDDTKPCSETLMSVVEATEKICDFSHAIGHRDGPYGKDHGSCSVGTRLALGARKILSGVNGLELG</sequence>
<organism evidence="1 2">
    <name type="scientific">Lepraria finkii</name>
    <dbReference type="NCBI Taxonomy" id="1340010"/>
    <lineage>
        <taxon>Eukaryota</taxon>
        <taxon>Fungi</taxon>
        <taxon>Dikarya</taxon>
        <taxon>Ascomycota</taxon>
        <taxon>Pezizomycotina</taxon>
        <taxon>Lecanoromycetes</taxon>
        <taxon>OSLEUM clade</taxon>
        <taxon>Lecanoromycetidae</taxon>
        <taxon>Lecanorales</taxon>
        <taxon>Lecanorineae</taxon>
        <taxon>Stereocaulaceae</taxon>
        <taxon>Lepraria</taxon>
    </lineage>
</organism>
<keyword evidence="2" id="KW-1185">Reference proteome</keyword>
<name>A0ABR4BM06_9LECA</name>
<evidence type="ECO:0008006" key="3">
    <source>
        <dbReference type="Google" id="ProtNLM"/>
    </source>
</evidence>
<dbReference type="Proteomes" id="UP001590951">
    <property type="component" value="Unassembled WGS sequence"/>
</dbReference>
<gene>
    <name evidence="1" type="ORF">ABVK25_000121</name>
</gene>
<comment type="caution">
    <text evidence="1">The sequence shown here is derived from an EMBL/GenBank/DDBJ whole genome shotgun (WGS) entry which is preliminary data.</text>
</comment>
<accession>A0ABR4BM06</accession>
<evidence type="ECO:0000313" key="2">
    <source>
        <dbReference type="Proteomes" id="UP001590951"/>
    </source>
</evidence>
<dbReference type="InterPro" id="IPR011333">
    <property type="entry name" value="SKP1/BTB/POZ_sf"/>
</dbReference>